<dbReference type="InterPro" id="IPR021833">
    <property type="entry name" value="DUF3425"/>
</dbReference>
<dbReference type="EMBL" id="MU006229">
    <property type="protein sequence ID" value="KAF2824640.1"/>
    <property type="molecule type" value="Genomic_DNA"/>
</dbReference>
<sequence>MSHSQGLVQRQRAPQLTHVTNNDDDWTGISDAAARRKRQNRLNVRAYRKRKAGASHVEVLPPAPHWNGAQQSIVLRTPTSSSTGTPLLPRDVPTCHSISTVTFPLSSDHLITLVQFNVLRGSVTNRQLLDKLPCLDSQVYNTFHPTDLHYFPVLCASDLQGLPPALHPTTLQCTILHPHWIDMFPHPRARDNLITATGHYDPHDLWIDVIGGLFQGFTKNEVSGFLVWSTPWHWEGWEMSEAFIDKWGWMLEGCEDLLEATNKWRAGRNEGKIAIHKASL</sequence>
<reference evidence="2" key="1">
    <citation type="journal article" date="2020" name="Stud. Mycol.">
        <title>101 Dothideomycetes genomes: a test case for predicting lifestyles and emergence of pathogens.</title>
        <authorList>
            <person name="Haridas S."/>
            <person name="Albert R."/>
            <person name="Binder M."/>
            <person name="Bloem J."/>
            <person name="Labutti K."/>
            <person name="Salamov A."/>
            <person name="Andreopoulos B."/>
            <person name="Baker S."/>
            <person name="Barry K."/>
            <person name="Bills G."/>
            <person name="Bluhm B."/>
            <person name="Cannon C."/>
            <person name="Castanera R."/>
            <person name="Culley D."/>
            <person name="Daum C."/>
            <person name="Ezra D."/>
            <person name="Gonzalez J."/>
            <person name="Henrissat B."/>
            <person name="Kuo A."/>
            <person name="Liang C."/>
            <person name="Lipzen A."/>
            <person name="Lutzoni F."/>
            <person name="Magnuson J."/>
            <person name="Mondo S."/>
            <person name="Nolan M."/>
            <person name="Ohm R."/>
            <person name="Pangilinan J."/>
            <person name="Park H.-J."/>
            <person name="Ramirez L."/>
            <person name="Alfaro M."/>
            <person name="Sun H."/>
            <person name="Tritt A."/>
            <person name="Yoshinaga Y."/>
            <person name="Zwiers L.-H."/>
            <person name="Turgeon B."/>
            <person name="Goodwin S."/>
            <person name="Spatafora J."/>
            <person name="Crous P."/>
            <person name="Grigoriev I."/>
        </authorList>
    </citation>
    <scope>NUCLEOTIDE SEQUENCE</scope>
    <source>
        <strain evidence="2">CBS 113818</strain>
    </source>
</reference>
<dbReference type="Proteomes" id="UP000799424">
    <property type="component" value="Unassembled WGS sequence"/>
</dbReference>
<dbReference type="PANTHER" id="PTHR38116">
    <property type="entry name" value="CHROMOSOME 7, WHOLE GENOME SHOTGUN SEQUENCE"/>
    <property type="match status" value="1"/>
</dbReference>
<evidence type="ECO:0000313" key="3">
    <source>
        <dbReference type="Proteomes" id="UP000799424"/>
    </source>
</evidence>
<feature type="compositionally biased region" description="Polar residues" evidence="1">
    <location>
        <begin position="1"/>
        <end position="20"/>
    </location>
</feature>
<organism evidence="2 3">
    <name type="scientific">Ophiobolus disseminans</name>
    <dbReference type="NCBI Taxonomy" id="1469910"/>
    <lineage>
        <taxon>Eukaryota</taxon>
        <taxon>Fungi</taxon>
        <taxon>Dikarya</taxon>
        <taxon>Ascomycota</taxon>
        <taxon>Pezizomycotina</taxon>
        <taxon>Dothideomycetes</taxon>
        <taxon>Pleosporomycetidae</taxon>
        <taxon>Pleosporales</taxon>
        <taxon>Pleosporineae</taxon>
        <taxon>Phaeosphaeriaceae</taxon>
        <taxon>Ophiobolus</taxon>
    </lineage>
</organism>
<accession>A0A6A6ZUA1</accession>
<feature type="region of interest" description="Disordered" evidence="1">
    <location>
        <begin position="1"/>
        <end position="26"/>
    </location>
</feature>
<evidence type="ECO:0000256" key="1">
    <source>
        <dbReference type="SAM" id="MobiDB-lite"/>
    </source>
</evidence>
<dbReference type="CDD" id="cd14688">
    <property type="entry name" value="bZIP_YAP"/>
    <property type="match status" value="1"/>
</dbReference>
<dbReference type="Pfam" id="PF11905">
    <property type="entry name" value="DUF3425"/>
    <property type="match status" value="1"/>
</dbReference>
<name>A0A6A6ZUA1_9PLEO</name>
<evidence type="ECO:0008006" key="4">
    <source>
        <dbReference type="Google" id="ProtNLM"/>
    </source>
</evidence>
<dbReference type="PANTHER" id="PTHR38116:SF1">
    <property type="entry name" value="BZIP DOMAIN-CONTAINING PROTEIN"/>
    <property type="match status" value="1"/>
</dbReference>
<dbReference type="OrthoDB" id="2245989at2759"/>
<gene>
    <name evidence="2" type="ORF">CC86DRAFT_353094</name>
</gene>
<evidence type="ECO:0000313" key="2">
    <source>
        <dbReference type="EMBL" id="KAF2824640.1"/>
    </source>
</evidence>
<proteinExistence type="predicted"/>
<dbReference type="AlphaFoldDB" id="A0A6A6ZUA1"/>
<protein>
    <recommendedName>
        <fullName evidence="4">BZIP domain-containing protein</fullName>
    </recommendedName>
</protein>
<keyword evidence="3" id="KW-1185">Reference proteome</keyword>